<dbReference type="Proteomes" id="UP000203343">
    <property type="component" value="Segment"/>
</dbReference>
<dbReference type="KEGG" id="vg:20964550"/>
<dbReference type="RefSeq" id="YP_009094262.1">
    <property type="nucleotide sequence ID" value="NC_025375.1"/>
</dbReference>
<proteinExistence type="predicted"/>
<dbReference type="EMBL" id="FM164764">
    <property type="protein sequence ID" value="CAQ58478.1"/>
    <property type="molecule type" value="Genomic_DNA"/>
</dbReference>
<reference evidence="1 2" key="1">
    <citation type="journal article" date="2008" name="J. Bacteriol.">
        <title>SRV, a new viral isolate from Stygiolobus and general properties of the crenarchaeal rudiviruses and their virus-host interactions.</title>
        <authorList>
            <person name="Vestergaard G."/>
            <person name="Shah S.A."/>
            <person name="Bize A."/>
            <person name="Reitberger W."/>
            <person name="Reuter M."/>
            <person name="Phan H."/>
            <person name="Briegel A."/>
            <person name="Rachel R."/>
            <person name="Garrett R.A."/>
            <person name="Prangishvili D."/>
        </authorList>
    </citation>
    <scope>NUCLEOTIDE SEQUENCE [LARGE SCALE GENOMIC DNA]</scope>
</reference>
<protein>
    <recommendedName>
        <fullName evidence="3">Resolvase HTH domain-containing protein</fullName>
    </recommendedName>
</protein>
<organism evidence="1 2">
    <name type="scientific">Stygiolobus rod-shaped virus</name>
    <dbReference type="NCBI Taxonomy" id="537009"/>
    <lineage>
        <taxon>Viruses</taxon>
        <taxon>Adnaviria</taxon>
        <taxon>Zilligvirae</taxon>
        <taxon>Taleaviricota</taxon>
        <taxon>Tokiviricetes</taxon>
        <taxon>Ligamenvirales</taxon>
        <taxon>Rudiviridae</taxon>
        <taxon>Azorudivirus</taxon>
        <taxon>Azorudivirus furnasense</taxon>
        <taxon>Azorudivirus SRV</taxon>
    </lineage>
</organism>
<dbReference type="Gene3D" id="1.10.10.60">
    <property type="entry name" value="Homeodomain-like"/>
    <property type="match status" value="1"/>
</dbReference>
<keyword evidence="2" id="KW-1185">Reference proteome</keyword>
<accession>B6EFE3</accession>
<dbReference type="GeneID" id="20964550"/>
<evidence type="ECO:0008006" key="3">
    <source>
        <dbReference type="Google" id="ProtNLM"/>
    </source>
</evidence>
<evidence type="ECO:0000313" key="2">
    <source>
        <dbReference type="Proteomes" id="UP000203343"/>
    </source>
</evidence>
<name>B6EFE3_9VIRU</name>
<evidence type="ECO:0000313" key="1">
    <source>
        <dbReference type="EMBL" id="CAQ58478.1"/>
    </source>
</evidence>
<sequence>MVKIVQIGGSRYFIHNKDDERNLVRELVAQGYSLQQISEILGVKIQKIIKYLEDCWP</sequence>